<accession>A0AAU7K4P9</accession>
<evidence type="ECO:0000313" key="2">
    <source>
        <dbReference type="EMBL" id="XBO47405.1"/>
    </source>
</evidence>
<dbReference type="EMBL" id="CP157485">
    <property type="protein sequence ID" value="XBO47405.1"/>
    <property type="molecule type" value="Genomic_DNA"/>
</dbReference>
<dbReference type="PANTHER" id="PTHR43617">
    <property type="entry name" value="L-AMINO ACID N-ACETYLTRANSFERASE"/>
    <property type="match status" value="1"/>
</dbReference>
<dbReference type="Pfam" id="PF00583">
    <property type="entry name" value="Acetyltransf_1"/>
    <property type="match status" value="1"/>
</dbReference>
<dbReference type="SUPFAM" id="SSF55729">
    <property type="entry name" value="Acyl-CoA N-acyltransferases (Nat)"/>
    <property type="match status" value="1"/>
</dbReference>
<dbReference type="PANTHER" id="PTHR43617:SF34">
    <property type="entry name" value="PUTATIVE-RELATED"/>
    <property type="match status" value="1"/>
</dbReference>
<dbReference type="GO" id="GO:0016747">
    <property type="term" value="F:acyltransferase activity, transferring groups other than amino-acyl groups"/>
    <property type="evidence" value="ECO:0007669"/>
    <property type="project" value="InterPro"/>
</dbReference>
<dbReference type="CDD" id="cd04301">
    <property type="entry name" value="NAT_SF"/>
    <property type="match status" value="1"/>
</dbReference>
<name>A0AAU7K4P9_9SPHI</name>
<dbReference type="AlphaFoldDB" id="A0AAU7K4P9"/>
<dbReference type="RefSeq" id="WP_406824842.1">
    <property type="nucleotide sequence ID" value="NZ_CP157485.1"/>
</dbReference>
<proteinExistence type="predicted"/>
<feature type="domain" description="N-acetyltransferase" evidence="1">
    <location>
        <begin position="4"/>
        <end position="147"/>
    </location>
</feature>
<dbReference type="Gene3D" id="3.40.630.30">
    <property type="match status" value="1"/>
</dbReference>
<organism evidence="2">
    <name type="scientific">Pedobacter sp. KACC 23697</name>
    <dbReference type="NCBI Taxonomy" id="3149230"/>
    <lineage>
        <taxon>Bacteria</taxon>
        <taxon>Pseudomonadati</taxon>
        <taxon>Bacteroidota</taxon>
        <taxon>Sphingobacteriia</taxon>
        <taxon>Sphingobacteriales</taxon>
        <taxon>Sphingobacteriaceae</taxon>
        <taxon>Pedobacter</taxon>
    </lineage>
</organism>
<protein>
    <submittedName>
        <fullName evidence="2">GNAT family N-acetyltransferase</fullName>
    </submittedName>
</protein>
<dbReference type="InterPro" id="IPR000182">
    <property type="entry name" value="GNAT_dom"/>
</dbReference>
<dbReference type="InterPro" id="IPR016181">
    <property type="entry name" value="Acyl_CoA_acyltransferase"/>
</dbReference>
<dbReference type="PROSITE" id="PS51186">
    <property type="entry name" value="GNAT"/>
    <property type="match status" value="1"/>
</dbReference>
<reference evidence="2" key="1">
    <citation type="submission" date="2024-05" db="EMBL/GenBank/DDBJ databases">
        <authorList>
            <person name="Kim S."/>
            <person name="Heo J."/>
            <person name="Choi H."/>
            <person name="Choi Y."/>
            <person name="Kwon S.-W."/>
            <person name="Kim Y."/>
        </authorList>
    </citation>
    <scope>NUCLEOTIDE SEQUENCE</scope>
    <source>
        <strain evidence="2">KACC 23697</strain>
    </source>
</reference>
<gene>
    <name evidence="2" type="ORF">ABEG20_19125</name>
</gene>
<sequence length="147" mass="16765">MNNINITKALANEISGLAILFDAYRVFYGAEPSLIRSIQFIRERIEKSDSTLFIAKKNEKAVGFMQLYPMFSSVSMSKVLVLNDLFVEPSSRSKGIGEWLIKHALEFARLEGYTRITLSTAKDNPAQKLYERIGFSESAFKFYTFNL</sequence>
<dbReference type="InterPro" id="IPR050276">
    <property type="entry name" value="MshD_Acetyltransferase"/>
</dbReference>
<evidence type="ECO:0000259" key="1">
    <source>
        <dbReference type="PROSITE" id="PS51186"/>
    </source>
</evidence>